<evidence type="ECO:0000259" key="7">
    <source>
        <dbReference type="Pfam" id="PF00056"/>
    </source>
</evidence>
<sequence length="304" mass="33033">MRKLGVIGIGNVGVTVAYTIVSQGIADELVMIDTNDKKVLAEKLDFEDAMPRMPYHTEIKIQDYADLKDADVVITAFGDIQASVRTGNRFAEFEINSKNAVEVGRKLKEAGFNGVLINISNPCDAITTILQQETGLPRNRVFGTGTFLDTARMQHVVGDYLHQDSRNIDGYVLGEHGNSQFNAWSTVRANNKPITEILSQAELEALDSKPSEGAWTVASGKGYTSYAIATCGVRLAQAVMSNAKLFAPASVYVEALGTYIGYPAIIGAEGAEEVVELKLNAKEEEQLARSVQYIKDHVAQLGKD</sequence>
<feature type="binding site" evidence="4">
    <location>
        <position position="89"/>
    </location>
    <ligand>
        <name>substrate</name>
    </ligand>
</feature>
<dbReference type="PRINTS" id="PR00086">
    <property type="entry name" value="LLDHDRGNASE"/>
</dbReference>
<dbReference type="PIRSF" id="PIRSF000102">
    <property type="entry name" value="Lac_mal_DH"/>
    <property type="match status" value="1"/>
</dbReference>
<feature type="domain" description="Lactate/malate dehydrogenase N-terminal" evidence="7">
    <location>
        <begin position="3"/>
        <end position="143"/>
    </location>
</feature>
<reference evidence="9 10" key="1">
    <citation type="journal article" date="2015" name="Genome Announc.">
        <title>Expanding the biotechnology potential of lactobacilli through comparative genomics of 213 strains and associated genera.</title>
        <authorList>
            <person name="Sun Z."/>
            <person name="Harris H.M."/>
            <person name="McCann A."/>
            <person name="Guo C."/>
            <person name="Argimon S."/>
            <person name="Zhang W."/>
            <person name="Yang X."/>
            <person name="Jeffery I.B."/>
            <person name="Cooney J.C."/>
            <person name="Kagawa T.F."/>
            <person name="Liu W."/>
            <person name="Song Y."/>
            <person name="Salvetti E."/>
            <person name="Wrobel A."/>
            <person name="Rasinkangas P."/>
            <person name="Parkhill J."/>
            <person name="Rea M.C."/>
            <person name="O'Sullivan O."/>
            <person name="Ritari J."/>
            <person name="Douillard F.P."/>
            <person name="Paul Ross R."/>
            <person name="Yang R."/>
            <person name="Briner A.E."/>
            <person name="Felis G.E."/>
            <person name="de Vos W.M."/>
            <person name="Barrangou R."/>
            <person name="Klaenhammer T.R."/>
            <person name="Caufield P.W."/>
            <person name="Cui Y."/>
            <person name="Zhang H."/>
            <person name="O'Toole P.W."/>
        </authorList>
    </citation>
    <scope>NUCLEOTIDE SEQUENCE [LARGE SCALE GENOMIC DNA]</scope>
    <source>
        <strain evidence="9 10">DSM 20452</strain>
    </source>
</reference>
<dbReference type="Gene3D" id="3.40.50.720">
    <property type="entry name" value="NAD(P)-binding Rossmann-like Domain"/>
    <property type="match status" value="1"/>
</dbReference>
<dbReference type="InterPro" id="IPR036291">
    <property type="entry name" value="NAD(P)-bd_dom_sf"/>
</dbReference>
<accession>A0A0R2BAZ1</accession>
<dbReference type="EMBL" id="AYYN01000145">
    <property type="protein sequence ID" value="KRM73366.1"/>
    <property type="molecule type" value="Genomic_DNA"/>
</dbReference>
<feature type="domain" description="Lactate/malate dehydrogenase C-terminal" evidence="8">
    <location>
        <begin position="146"/>
        <end position="299"/>
    </location>
</feature>
<dbReference type="InterPro" id="IPR015955">
    <property type="entry name" value="Lactate_DH/Glyco_Ohase_4_C"/>
</dbReference>
<dbReference type="PATRIC" id="fig|1423772.3.peg.1141"/>
<dbReference type="PANTHER" id="PTHR43128">
    <property type="entry name" value="L-2-HYDROXYCARBOXYLATE DEHYDROGENASE (NAD(P)(+))"/>
    <property type="match status" value="1"/>
</dbReference>
<proteinExistence type="inferred from homology"/>
<gene>
    <name evidence="9" type="ORF">FC48_GL001062</name>
</gene>
<name>A0A0R2BAZ1_9LACO</name>
<evidence type="ECO:0000256" key="2">
    <source>
        <dbReference type="ARBA" id="ARBA00023002"/>
    </source>
</evidence>
<dbReference type="InterPro" id="IPR001557">
    <property type="entry name" value="L-lactate/malate_DH"/>
</dbReference>
<evidence type="ECO:0000313" key="9">
    <source>
        <dbReference type="EMBL" id="KRM73366.1"/>
    </source>
</evidence>
<dbReference type="SUPFAM" id="SSF51735">
    <property type="entry name" value="NAD(P)-binding Rossmann-fold domains"/>
    <property type="match status" value="1"/>
</dbReference>
<dbReference type="GeneID" id="48466615"/>
<evidence type="ECO:0000256" key="4">
    <source>
        <dbReference type="PIRSR" id="PIRSR000102-2"/>
    </source>
</evidence>
<dbReference type="InterPro" id="IPR018177">
    <property type="entry name" value="L-lactate_DH_AS"/>
</dbReference>
<dbReference type="RefSeq" id="WP_004048407.1">
    <property type="nucleotide sequence ID" value="NZ_AYYN01000145.1"/>
</dbReference>
<dbReference type="Pfam" id="PF02866">
    <property type="entry name" value="Ldh_1_C"/>
    <property type="match status" value="1"/>
</dbReference>
<feature type="binding site" evidence="5">
    <location>
        <position position="96"/>
    </location>
    <ligand>
        <name>NAD(+)</name>
        <dbReference type="ChEBI" id="CHEBI:57540"/>
    </ligand>
</feature>
<evidence type="ECO:0000256" key="3">
    <source>
        <dbReference type="PIRSR" id="PIRSR000102-1"/>
    </source>
</evidence>
<keyword evidence="5" id="KW-0520">NAD</keyword>
<dbReference type="Gene3D" id="3.90.110.10">
    <property type="entry name" value="Lactate dehydrogenase/glycoside hydrolase, family 4, C-terminal"/>
    <property type="match status" value="1"/>
</dbReference>
<dbReference type="SUPFAM" id="SSF56327">
    <property type="entry name" value="LDH C-terminal domain-like"/>
    <property type="match status" value="1"/>
</dbReference>
<dbReference type="PANTHER" id="PTHR43128:SF31">
    <property type="entry name" value="L-LACTATE DEHYDROGENASE"/>
    <property type="match status" value="1"/>
</dbReference>
<feature type="binding site" evidence="4">
    <location>
        <position position="152"/>
    </location>
    <ligand>
        <name>substrate</name>
    </ligand>
</feature>
<feature type="binding site" evidence="5">
    <location>
        <begin position="119"/>
        <end position="121"/>
    </location>
    <ligand>
        <name>NAD(+)</name>
        <dbReference type="ChEBI" id="CHEBI:57540"/>
    </ligand>
</feature>
<feature type="binding site" evidence="5">
    <location>
        <position position="33"/>
    </location>
    <ligand>
        <name>NAD(+)</name>
        <dbReference type="ChEBI" id="CHEBI:57540"/>
    </ligand>
</feature>
<dbReference type="GO" id="GO:0006089">
    <property type="term" value="P:lactate metabolic process"/>
    <property type="evidence" value="ECO:0007669"/>
    <property type="project" value="TreeGrafter"/>
</dbReference>
<dbReference type="Proteomes" id="UP000051612">
    <property type="component" value="Unassembled WGS sequence"/>
</dbReference>
<feature type="binding site" evidence="4">
    <location>
        <position position="121"/>
    </location>
    <ligand>
        <name>substrate</name>
    </ligand>
</feature>
<comment type="caution">
    <text evidence="9">The sequence shown here is derived from an EMBL/GenBank/DDBJ whole genome shotgun (WGS) entry which is preliminary data.</text>
</comment>
<evidence type="ECO:0000256" key="6">
    <source>
        <dbReference type="RuleBase" id="RU003369"/>
    </source>
</evidence>
<feature type="binding site" evidence="5">
    <location>
        <begin position="8"/>
        <end position="13"/>
    </location>
    <ligand>
        <name>NAD(+)</name>
        <dbReference type="ChEBI" id="CHEBI:57540"/>
    </ligand>
</feature>
<dbReference type="GO" id="GO:0004459">
    <property type="term" value="F:L-lactate dehydrogenase (NAD+) activity"/>
    <property type="evidence" value="ECO:0007669"/>
    <property type="project" value="InterPro"/>
</dbReference>
<organism evidence="9 10">
    <name type="scientific">Ligilactobacillus murinus DSM 20452 = NBRC 14221</name>
    <dbReference type="NCBI Taxonomy" id="1423772"/>
    <lineage>
        <taxon>Bacteria</taxon>
        <taxon>Bacillati</taxon>
        <taxon>Bacillota</taxon>
        <taxon>Bacilli</taxon>
        <taxon>Lactobacillales</taxon>
        <taxon>Lactobacillaceae</taxon>
        <taxon>Ligilactobacillus</taxon>
    </lineage>
</organism>
<dbReference type="AlphaFoldDB" id="A0A0R2BAZ1"/>
<evidence type="ECO:0000259" key="8">
    <source>
        <dbReference type="Pfam" id="PF02866"/>
    </source>
</evidence>
<dbReference type="InterPro" id="IPR001236">
    <property type="entry name" value="Lactate/malate_DH_N"/>
</dbReference>
<feature type="active site" description="Proton acceptor" evidence="3">
    <location>
        <position position="176"/>
    </location>
</feature>
<dbReference type="PROSITE" id="PS00064">
    <property type="entry name" value="L_LDH"/>
    <property type="match status" value="1"/>
</dbReference>
<evidence type="ECO:0000313" key="10">
    <source>
        <dbReference type="Proteomes" id="UP000051612"/>
    </source>
</evidence>
<dbReference type="Pfam" id="PF00056">
    <property type="entry name" value="Ldh_1_N"/>
    <property type="match status" value="1"/>
</dbReference>
<feature type="binding site" evidence="4">
    <location>
        <position position="85"/>
    </location>
    <ligand>
        <name>substrate</name>
    </ligand>
</feature>
<keyword evidence="2 6" id="KW-0560">Oxidoreductase</keyword>
<protein>
    <submittedName>
        <fullName evidence="9">L-2-hydroxyisocaproate dehydrogenase</fullName>
    </submittedName>
</protein>
<comment type="similarity">
    <text evidence="1">Belongs to the LDH/MDH superfamily. LDH family.</text>
</comment>
<dbReference type="CDD" id="cd05291">
    <property type="entry name" value="HicDH_like"/>
    <property type="match status" value="1"/>
</dbReference>
<dbReference type="InterPro" id="IPR022383">
    <property type="entry name" value="Lactate/malate_DH_C"/>
</dbReference>
<evidence type="ECO:0000256" key="1">
    <source>
        <dbReference type="ARBA" id="ARBA00006054"/>
    </source>
</evidence>
<evidence type="ECO:0000256" key="5">
    <source>
        <dbReference type="PIRSR" id="PIRSR000102-3"/>
    </source>
</evidence>